<keyword evidence="4" id="KW-1185">Reference proteome</keyword>
<feature type="region of interest" description="Disordered" evidence="1">
    <location>
        <begin position="432"/>
        <end position="508"/>
    </location>
</feature>
<comment type="caution">
    <text evidence="3">The sequence shown here is derived from an EMBL/GenBank/DDBJ whole genome shotgun (WGS) entry which is preliminary data.</text>
</comment>
<sequence length="508" mass="55896">MIEKAKSIALVVLVGLSLIQSYFLMYSPPTLGATVSSDQDYVNTEPMGTELSVENVVFPDRLVLHFGGDEHTVLYPGTSFYDMILKERIQGREFKDFRRTSADLLNWDAIRQNAIGVELRYDVGVPVELLQKLLKLKGDTLFFGDTVDRIWIFKMQNTEQVRTFFFSADGQAVYESVQADLTVRDVQDYVNFGKYQTRYRITDDGLYVPVKPIRSVQVKYAYETFAPELMRRNLFFDPGTTRAVEGRNGSQIYTDGKRGLQVQQGGTWISYTDPAAPQSGQNVLSDNFYAAVEFVNQHGGWDGSYRFSELANGADGTVVRFQQYMESYPVLASSAAPYGYLQLSLQQGAVTEYNRSLITLSDKADERATRWLPGGDELAAALDAYDKRAEVQSLYPAFQAVLQEGRKIAFVPVWAVRLKDGTQQMLMEAYPAGYTPPETENTQPDDAGQDSDGEDGEDGGDAAGETGGETADAANAPAETPGATDSPEGVPGAAVDPGEAEVSLHGLG</sequence>
<accession>A0ABW5R1E6</accession>
<gene>
    <name evidence="3" type="ORF">ACFSW5_18725</name>
</gene>
<dbReference type="Gene3D" id="3.30.310.160">
    <property type="entry name" value="YycH protein, domain 2"/>
    <property type="match status" value="1"/>
</dbReference>
<proteinExistence type="predicted"/>
<reference evidence="4" key="1">
    <citation type="journal article" date="2019" name="Int. J. Syst. Evol. Microbiol.">
        <title>The Global Catalogue of Microorganisms (GCM) 10K type strain sequencing project: providing services to taxonomists for standard genome sequencing and annotation.</title>
        <authorList>
            <consortium name="The Broad Institute Genomics Platform"/>
            <consortium name="The Broad Institute Genome Sequencing Center for Infectious Disease"/>
            <person name="Wu L."/>
            <person name="Ma J."/>
        </authorList>
    </citation>
    <scope>NUCLEOTIDE SEQUENCE [LARGE SCALE GENOMIC DNA]</scope>
    <source>
        <strain evidence="4">TISTR 1827</strain>
    </source>
</reference>
<name>A0ABW5R1E6_9BACL</name>
<dbReference type="Pfam" id="PF07435">
    <property type="entry name" value="YycH"/>
    <property type="match status" value="1"/>
</dbReference>
<dbReference type="InterPro" id="IPR009996">
    <property type="entry name" value="YycH"/>
</dbReference>
<dbReference type="Proteomes" id="UP001597493">
    <property type="component" value="Unassembled WGS sequence"/>
</dbReference>
<evidence type="ECO:0000256" key="1">
    <source>
        <dbReference type="SAM" id="MobiDB-lite"/>
    </source>
</evidence>
<protein>
    <submittedName>
        <fullName evidence="3">YycH family regulatory protein</fullName>
    </submittedName>
</protein>
<evidence type="ECO:0000313" key="4">
    <source>
        <dbReference type="Proteomes" id="UP001597493"/>
    </source>
</evidence>
<evidence type="ECO:0000259" key="2">
    <source>
        <dbReference type="Pfam" id="PF07435"/>
    </source>
</evidence>
<evidence type="ECO:0000313" key="3">
    <source>
        <dbReference type="EMBL" id="MFD2662295.1"/>
    </source>
</evidence>
<dbReference type="CDD" id="cd15787">
    <property type="entry name" value="YycH_N"/>
    <property type="match status" value="1"/>
</dbReference>
<feature type="compositionally biased region" description="Acidic residues" evidence="1">
    <location>
        <begin position="447"/>
        <end position="460"/>
    </location>
</feature>
<organism evidence="3 4">
    <name type="scientific">Paenibacillus thailandensis</name>
    <dbReference type="NCBI Taxonomy" id="393250"/>
    <lineage>
        <taxon>Bacteria</taxon>
        <taxon>Bacillati</taxon>
        <taxon>Bacillota</taxon>
        <taxon>Bacilli</taxon>
        <taxon>Bacillales</taxon>
        <taxon>Paenibacillaceae</taxon>
        <taxon>Paenibacillus</taxon>
    </lineage>
</organism>
<dbReference type="InterPro" id="IPR042274">
    <property type="entry name" value="YycH/YycI_2"/>
</dbReference>
<dbReference type="RefSeq" id="WP_379276348.1">
    <property type="nucleotide sequence ID" value="NZ_JBHUGT010000022.1"/>
</dbReference>
<dbReference type="EMBL" id="JBHUMY010000025">
    <property type="protein sequence ID" value="MFD2662295.1"/>
    <property type="molecule type" value="Genomic_DNA"/>
</dbReference>
<feature type="domain" description="Regulatory protein YycH" evidence="2">
    <location>
        <begin position="3"/>
        <end position="420"/>
    </location>
</feature>